<gene>
    <name evidence="2" type="ORF">OQI_24260</name>
</gene>
<keyword evidence="3" id="KW-1185">Reference proteome</keyword>
<dbReference type="Proteomes" id="UP000194266">
    <property type="component" value="Unassembled WGS sequence"/>
</dbReference>
<feature type="compositionally biased region" description="Low complexity" evidence="1">
    <location>
        <begin position="65"/>
        <end position="94"/>
    </location>
</feature>
<feature type="region of interest" description="Disordered" evidence="1">
    <location>
        <begin position="27"/>
        <end position="180"/>
    </location>
</feature>
<reference evidence="2 3" key="1">
    <citation type="submission" date="2016-12" db="EMBL/GenBank/DDBJ databases">
        <title>Genome Mining:The Detection of Biosynthetic Gene Clusters to Aid in the Expression of Curamycin A produced by Streptomyces sp. strain CZA14.</title>
        <authorList>
            <person name="Durrell K.A."/>
            <person name="Kirby B.M."/>
            <person name="Khan W."/>
            <person name="Mthethwa T."/>
            <person name="Le Roes-Hill M."/>
        </authorList>
    </citation>
    <scope>NUCLEOTIDE SEQUENCE [LARGE SCALE GENOMIC DNA]</scope>
    <source>
        <strain evidence="2 3">CZA14</strain>
    </source>
</reference>
<comment type="caution">
    <text evidence="2">The sequence shown here is derived from an EMBL/GenBank/DDBJ whole genome shotgun (WGS) entry which is preliminary data.</text>
</comment>
<feature type="compositionally biased region" description="Pro residues" evidence="1">
    <location>
        <begin position="126"/>
        <end position="146"/>
    </location>
</feature>
<accession>A0ABX3YDL8</accession>
<organism evidence="2 3">
    <name type="scientific">Streptomyces pharetrae CZA14</name>
    <dbReference type="NCBI Taxonomy" id="1144883"/>
    <lineage>
        <taxon>Bacteria</taxon>
        <taxon>Bacillati</taxon>
        <taxon>Actinomycetota</taxon>
        <taxon>Actinomycetes</taxon>
        <taxon>Kitasatosporales</taxon>
        <taxon>Streptomycetaceae</taxon>
        <taxon>Streptomyces</taxon>
    </lineage>
</organism>
<name>A0ABX3YDL8_9ACTN</name>
<evidence type="ECO:0000256" key="1">
    <source>
        <dbReference type="SAM" id="MobiDB-lite"/>
    </source>
</evidence>
<dbReference type="EMBL" id="MRYD01000151">
    <property type="protein sequence ID" value="OSZ57993.1"/>
    <property type="molecule type" value="Genomic_DNA"/>
</dbReference>
<evidence type="ECO:0000313" key="2">
    <source>
        <dbReference type="EMBL" id="OSZ57993.1"/>
    </source>
</evidence>
<sequence length="180" mass="17228">MLLTAGGLVVAAGVLSLVRLSAEPGVVEGLGPVRTGPSPDPVATGRLGDRAANTAASLAAVPERTPSAPSAQGGAAPRAATATAGATVHVPTATDSPTHTGIAAPDATTVPRTPDPPSAPGATAAPAPPGPPAPSSAAPRPKPAPSATPTAGTPAPERPEEPGFCIPVIGLCVDPPDTDR</sequence>
<evidence type="ECO:0000313" key="3">
    <source>
        <dbReference type="Proteomes" id="UP000194266"/>
    </source>
</evidence>
<protein>
    <recommendedName>
        <fullName evidence="4">Serine/threonine protein kinase</fullName>
    </recommendedName>
</protein>
<proteinExistence type="predicted"/>
<evidence type="ECO:0008006" key="4">
    <source>
        <dbReference type="Google" id="ProtNLM"/>
    </source>
</evidence>